<organism evidence="6 7">
    <name type="scientific">Anaerobranca gottschalkii DSM 13577</name>
    <dbReference type="NCBI Taxonomy" id="1120990"/>
    <lineage>
        <taxon>Bacteria</taxon>
        <taxon>Bacillati</taxon>
        <taxon>Bacillota</taxon>
        <taxon>Clostridia</taxon>
        <taxon>Eubacteriales</taxon>
        <taxon>Proteinivoracaceae</taxon>
        <taxon>Anaerobranca</taxon>
    </lineage>
</organism>
<comment type="similarity">
    <text evidence="1">Belongs to the metallo-dependent hydrolases superfamily. CpsB/CapC family.</text>
</comment>
<dbReference type="SUPFAM" id="SSF89550">
    <property type="entry name" value="PHP domain-like"/>
    <property type="match status" value="1"/>
</dbReference>
<evidence type="ECO:0000256" key="2">
    <source>
        <dbReference type="ARBA" id="ARBA00013064"/>
    </source>
</evidence>
<dbReference type="Pfam" id="PF19567">
    <property type="entry name" value="CpsB_CapC"/>
    <property type="match status" value="1"/>
</dbReference>
<dbReference type="InterPro" id="IPR016195">
    <property type="entry name" value="Pol/histidinol_Pase-like"/>
</dbReference>
<keyword evidence="3" id="KW-0378">Hydrolase</keyword>
<reference evidence="7" key="1">
    <citation type="submission" date="2016-10" db="EMBL/GenBank/DDBJ databases">
        <authorList>
            <person name="Varghese N."/>
            <person name="Submissions S."/>
        </authorList>
    </citation>
    <scope>NUCLEOTIDE SEQUENCE [LARGE SCALE GENOMIC DNA]</scope>
    <source>
        <strain evidence="7">DSM 13577</strain>
    </source>
</reference>
<name>A0A1I0CV97_9FIRM</name>
<dbReference type="InterPro" id="IPR016667">
    <property type="entry name" value="Caps_polysacc_synth_CpsB/CapC"/>
</dbReference>
<dbReference type="AlphaFoldDB" id="A0A1I0CV97"/>
<keyword evidence="7" id="KW-1185">Reference proteome</keyword>
<comment type="catalytic activity">
    <reaction evidence="5">
        <text>O-phospho-L-tyrosyl-[protein] + H2O = L-tyrosyl-[protein] + phosphate</text>
        <dbReference type="Rhea" id="RHEA:10684"/>
        <dbReference type="Rhea" id="RHEA-COMP:10136"/>
        <dbReference type="Rhea" id="RHEA-COMP:20101"/>
        <dbReference type="ChEBI" id="CHEBI:15377"/>
        <dbReference type="ChEBI" id="CHEBI:43474"/>
        <dbReference type="ChEBI" id="CHEBI:46858"/>
        <dbReference type="ChEBI" id="CHEBI:61978"/>
        <dbReference type="EC" id="3.1.3.48"/>
    </reaction>
</comment>
<dbReference type="EC" id="3.1.3.48" evidence="2"/>
<dbReference type="PANTHER" id="PTHR39181:SF1">
    <property type="entry name" value="TYROSINE-PROTEIN PHOSPHATASE YWQE"/>
    <property type="match status" value="1"/>
</dbReference>
<evidence type="ECO:0000256" key="3">
    <source>
        <dbReference type="ARBA" id="ARBA00022801"/>
    </source>
</evidence>
<evidence type="ECO:0000256" key="4">
    <source>
        <dbReference type="ARBA" id="ARBA00022912"/>
    </source>
</evidence>
<evidence type="ECO:0000313" key="7">
    <source>
        <dbReference type="Proteomes" id="UP000243819"/>
    </source>
</evidence>
<evidence type="ECO:0000313" key="6">
    <source>
        <dbReference type="EMBL" id="SET23227.1"/>
    </source>
</evidence>
<dbReference type="Proteomes" id="UP000243819">
    <property type="component" value="Unassembled WGS sequence"/>
</dbReference>
<dbReference type="PANTHER" id="PTHR39181">
    <property type="entry name" value="TYROSINE-PROTEIN PHOSPHATASE YWQE"/>
    <property type="match status" value="1"/>
</dbReference>
<dbReference type="STRING" id="1120990.SAMN03080614_10941"/>
<protein>
    <recommendedName>
        <fullName evidence="2">protein-tyrosine-phosphatase</fullName>
        <ecNumber evidence="2">3.1.3.48</ecNumber>
    </recommendedName>
</protein>
<keyword evidence="4" id="KW-0904">Protein phosphatase</keyword>
<sequence length="191" mass="21938">MCKIAASEGIKKIVSTSHYIKGELETEPSVIYSLVEEVNKLLQEQELDVEILPGHEVFVDPDIPKLLKDNLLCTINNSKYLLIELPMNGIPKYMEDLIYSIRLKGYIPIIAHPERNIEIIDNPNILYRFIELGALAQLTTWSIQGNYGRKVQETAELLLEHNMYSLIATDAHSEIRKRNKLSTTDCWNREN</sequence>
<dbReference type="Gene3D" id="3.20.20.140">
    <property type="entry name" value="Metal-dependent hydrolases"/>
    <property type="match status" value="1"/>
</dbReference>
<dbReference type="GO" id="GO:0030145">
    <property type="term" value="F:manganese ion binding"/>
    <property type="evidence" value="ECO:0007669"/>
    <property type="project" value="InterPro"/>
</dbReference>
<gene>
    <name evidence="6" type="ORF">SAMN03080614_10941</name>
</gene>
<dbReference type="EMBL" id="FOIF01000094">
    <property type="protein sequence ID" value="SET23227.1"/>
    <property type="molecule type" value="Genomic_DNA"/>
</dbReference>
<evidence type="ECO:0000256" key="1">
    <source>
        <dbReference type="ARBA" id="ARBA00005750"/>
    </source>
</evidence>
<evidence type="ECO:0000256" key="5">
    <source>
        <dbReference type="ARBA" id="ARBA00051722"/>
    </source>
</evidence>
<proteinExistence type="inferred from homology"/>
<accession>A0A1I0CV97</accession>
<dbReference type="GO" id="GO:0004725">
    <property type="term" value="F:protein tyrosine phosphatase activity"/>
    <property type="evidence" value="ECO:0007669"/>
    <property type="project" value="UniProtKB-EC"/>
</dbReference>
<dbReference type="OrthoDB" id="9788539at2"/>